<dbReference type="InterPro" id="IPR024524">
    <property type="entry name" value="DUF3800"/>
</dbReference>
<name>A0A068T2V8_NEOGA</name>
<reference evidence="2" key="1">
    <citation type="journal article" date="2014" name="BMC Genomics">
        <title>Genome sequencing of two Neorhizobium galegae strains reveals a noeT gene responsible for the unusual acetylation of the nodulation factors.</title>
        <authorList>
            <person name="Osterman J."/>
            <person name="Marsh J."/>
            <person name="Laine P.K."/>
            <person name="Zeng Z."/>
            <person name="Alatalo E."/>
            <person name="Sullivan J.T."/>
            <person name="Young J.P."/>
            <person name="Thomas-Oates J."/>
            <person name="Paulin L."/>
            <person name="Lindstrom K."/>
        </authorList>
    </citation>
    <scope>NUCLEOTIDE SEQUENCE [LARGE SCALE GENOMIC DNA]</scope>
    <source>
        <strain evidence="2">HAMBI 1141</strain>
    </source>
</reference>
<evidence type="ECO:0008006" key="3">
    <source>
        <dbReference type="Google" id="ProtNLM"/>
    </source>
</evidence>
<accession>A0A068T2V8</accession>
<dbReference type="EMBL" id="HG938355">
    <property type="protein sequence ID" value="CDN52783.1"/>
    <property type="molecule type" value="Genomic_DNA"/>
</dbReference>
<proteinExistence type="predicted"/>
<sequence>MDHLIFFMDDFGTRTMCKPGVEQPLPLNEFSFGLGGIIVPSESVGELSETVLAFCERWDVPELHGNKIRGRKGKFGFLKTDDAARERFFSELDGLISDPRITAHGCVICRLGYRDRYLEKHPVASRWQMSRTAFDISVERAAKYARLIGHRMSLVYERTGKAEDRLIESYFQGLLATGTEFDSQTSAVHAPLPQSELAETLMTIWPDGKNNPMLQLADLVLHPLCNQPTKRPDRAYERLLASEQIIDFKSDDPTIAVKYSCYDGSYQEWVPPKNT</sequence>
<dbReference type="RefSeq" id="WP_244447470.1">
    <property type="nucleotide sequence ID" value="NZ_HG938355.1"/>
</dbReference>
<dbReference type="eggNOG" id="ENOG5032R22">
    <property type="taxonomic scope" value="Bacteria"/>
</dbReference>
<dbReference type="Pfam" id="PF12686">
    <property type="entry name" value="DUF3800"/>
    <property type="match status" value="1"/>
</dbReference>
<dbReference type="KEGG" id="ngl:RG1141_CH04210"/>
<evidence type="ECO:0000313" key="2">
    <source>
        <dbReference type="Proteomes" id="UP000028186"/>
    </source>
</evidence>
<gene>
    <name evidence="1" type="ORF">RG1141_CH04210</name>
</gene>
<protein>
    <recommendedName>
        <fullName evidence="3">DUF3800 domain-containing protein</fullName>
    </recommendedName>
</protein>
<dbReference type="AlphaFoldDB" id="A0A068T2V8"/>
<organism evidence="1 2">
    <name type="scientific">Neorhizobium galegae bv. officinalis bv. officinalis str. HAMBI 1141</name>
    <dbReference type="NCBI Taxonomy" id="1028801"/>
    <lineage>
        <taxon>Bacteria</taxon>
        <taxon>Pseudomonadati</taxon>
        <taxon>Pseudomonadota</taxon>
        <taxon>Alphaproteobacteria</taxon>
        <taxon>Hyphomicrobiales</taxon>
        <taxon>Rhizobiaceae</taxon>
        <taxon>Rhizobium/Agrobacterium group</taxon>
        <taxon>Neorhizobium</taxon>
    </lineage>
</organism>
<dbReference type="HOGENOM" id="CLU_1033508_0_0_5"/>
<dbReference type="Proteomes" id="UP000028186">
    <property type="component" value="Chromosome I"/>
</dbReference>
<evidence type="ECO:0000313" key="1">
    <source>
        <dbReference type="EMBL" id="CDN52783.1"/>
    </source>
</evidence>